<evidence type="ECO:0000313" key="1">
    <source>
        <dbReference type="EMBL" id="GFS30775.1"/>
    </source>
</evidence>
<sequence length="358" mass="40497">MGYSIVSELLFAMEEYDTFTKSSPKIRDLLEKRFQVDLSRFNEDMIFYHYKCFKNVLNSIVTENKNPSTFEYESSCNVFKEIFKMTPLKKRPVRPQPTTSYESPASTEIASFIFNFLLKILTVHEAPIDYWKISLKSGGRDWAGRRKGLVFFVTEWHGLRPRDWFTVGSWTFLGWAAWAEHPQEVVGLMKGLEGTSGACRRKQLAGGCTPRGCRGTGWRKPWHRRLLGGHWQEKEAGSTEGGCAGLLTHRAGGAFGEACCTLEEAHAAVELGVSHLSMPAEMGFSGRTRVCREDFARMGWALRLTTGILRGLFHWGGVGMRTGSGAELSRRFALRLHTRHKNALCPLSQVIFELTHMT</sequence>
<keyword evidence="2" id="KW-1185">Reference proteome</keyword>
<protein>
    <submittedName>
        <fullName evidence="1">Uncharacterized protein</fullName>
    </submittedName>
</protein>
<gene>
    <name evidence="1" type="ORF">NPIL_643381</name>
</gene>
<accession>A0A8X6M840</accession>
<proteinExistence type="predicted"/>
<dbReference type="Proteomes" id="UP000887013">
    <property type="component" value="Unassembled WGS sequence"/>
</dbReference>
<dbReference type="AlphaFoldDB" id="A0A8X6M840"/>
<comment type="caution">
    <text evidence="1">The sequence shown here is derived from an EMBL/GenBank/DDBJ whole genome shotgun (WGS) entry which is preliminary data.</text>
</comment>
<organism evidence="1 2">
    <name type="scientific">Nephila pilipes</name>
    <name type="common">Giant wood spider</name>
    <name type="synonym">Nephila maculata</name>
    <dbReference type="NCBI Taxonomy" id="299642"/>
    <lineage>
        <taxon>Eukaryota</taxon>
        <taxon>Metazoa</taxon>
        <taxon>Ecdysozoa</taxon>
        <taxon>Arthropoda</taxon>
        <taxon>Chelicerata</taxon>
        <taxon>Arachnida</taxon>
        <taxon>Araneae</taxon>
        <taxon>Araneomorphae</taxon>
        <taxon>Entelegynae</taxon>
        <taxon>Araneoidea</taxon>
        <taxon>Nephilidae</taxon>
        <taxon>Nephila</taxon>
    </lineage>
</organism>
<evidence type="ECO:0000313" key="2">
    <source>
        <dbReference type="Proteomes" id="UP000887013"/>
    </source>
</evidence>
<reference evidence="1" key="1">
    <citation type="submission" date="2020-08" db="EMBL/GenBank/DDBJ databases">
        <title>Multicomponent nature underlies the extraordinary mechanical properties of spider dragline silk.</title>
        <authorList>
            <person name="Kono N."/>
            <person name="Nakamura H."/>
            <person name="Mori M."/>
            <person name="Yoshida Y."/>
            <person name="Ohtoshi R."/>
            <person name="Malay A.D."/>
            <person name="Moran D.A.P."/>
            <person name="Tomita M."/>
            <person name="Numata K."/>
            <person name="Arakawa K."/>
        </authorList>
    </citation>
    <scope>NUCLEOTIDE SEQUENCE</scope>
</reference>
<name>A0A8X6M840_NEPPI</name>
<dbReference type="EMBL" id="BMAW01041799">
    <property type="protein sequence ID" value="GFS30775.1"/>
    <property type="molecule type" value="Genomic_DNA"/>
</dbReference>